<dbReference type="Proteomes" id="UP000199611">
    <property type="component" value="Unassembled WGS sequence"/>
</dbReference>
<name>A0A1I4SVN5_9BACT</name>
<evidence type="ECO:0000313" key="2">
    <source>
        <dbReference type="Proteomes" id="UP000199611"/>
    </source>
</evidence>
<reference evidence="1 2" key="1">
    <citation type="submission" date="2016-10" db="EMBL/GenBank/DDBJ databases">
        <authorList>
            <person name="de Groot N.N."/>
        </authorList>
    </citation>
    <scope>NUCLEOTIDE SEQUENCE [LARGE SCALE GENOMIC DNA]</scope>
    <source>
        <strain evidence="1 2">DSM 9990</strain>
    </source>
</reference>
<gene>
    <name evidence="1" type="ORF">SAMN05660836_01190</name>
</gene>
<keyword evidence="2" id="KW-1185">Reference proteome</keyword>
<dbReference type="AlphaFoldDB" id="A0A1I4SVN5"/>
<proteinExistence type="predicted"/>
<protein>
    <submittedName>
        <fullName evidence="1">Uncharacterized protein</fullName>
    </submittedName>
</protein>
<accession>A0A1I4SVN5</accession>
<evidence type="ECO:0000313" key="1">
    <source>
        <dbReference type="EMBL" id="SFM68504.1"/>
    </source>
</evidence>
<dbReference type="STRING" id="39841.SAMN05660836_01190"/>
<sequence length="349" mass="39403">MPAPRLFASTDTGAPQIYKGHEGAIRDVLRACLVDGYGSQPPAGWTLAYEDTATYVFRNNLDDGGTGCYVALSEVVTNNLDVWMYRNCTGTGRGDGDVSIPRSSEWEAAATSSTAVRRKPWAYWYDSTSDPLPWSVVADSRFFVWLSPMTRADREPNTIILMCGDYEPIVPVTWHAMIGFRNYYTASYGARNCRTYSGYVMRHYSSSPWRGFEGYVLEEPWTQGVSFVKHSLVEFRDSSPDYDLRYPHETPWGGRYMVVSPVVIYARTETEAVFQHPLGYVPGWHFLAHCCIEAGQALCGWTPGTFATTPTWDDFYRVVTIEGKQYLMVRAIPVPILIGLEESNWRGMV</sequence>
<dbReference type="EMBL" id="FOUU01000002">
    <property type="protein sequence ID" value="SFM68504.1"/>
    <property type="molecule type" value="Genomic_DNA"/>
</dbReference>
<organism evidence="1 2">
    <name type="scientific">Thermodesulforhabdus norvegica</name>
    <dbReference type="NCBI Taxonomy" id="39841"/>
    <lineage>
        <taxon>Bacteria</taxon>
        <taxon>Pseudomonadati</taxon>
        <taxon>Thermodesulfobacteriota</taxon>
        <taxon>Syntrophobacteria</taxon>
        <taxon>Syntrophobacterales</taxon>
        <taxon>Thermodesulforhabdaceae</taxon>
        <taxon>Thermodesulforhabdus</taxon>
    </lineage>
</organism>